<feature type="domain" description="LytR/CpsA/Psr regulator C-terminal" evidence="4">
    <location>
        <begin position="363"/>
        <end position="447"/>
    </location>
</feature>
<name>A0A1H3HKE9_9PSEU</name>
<protein>
    <submittedName>
        <fullName evidence="5">Cell envelope-related function transcriptional attenuator common domain-containing protein</fullName>
    </submittedName>
</protein>
<dbReference type="Pfam" id="PF03816">
    <property type="entry name" value="LytR_cpsA_psr"/>
    <property type="match status" value="1"/>
</dbReference>
<dbReference type="InterPro" id="IPR050922">
    <property type="entry name" value="LytR/CpsA/Psr_CW_biosynth"/>
</dbReference>
<proteinExistence type="inferred from homology"/>
<feature type="region of interest" description="Disordered" evidence="2">
    <location>
        <begin position="453"/>
        <end position="474"/>
    </location>
</feature>
<accession>A0A1H3HKE9</accession>
<dbReference type="NCBIfam" id="TIGR00350">
    <property type="entry name" value="lytR_cpsA_psr"/>
    <property type="match status" value="1"/>
</dbReference>
<feature type="domain" description="Cell envelope-related transcriptional attenuator" evidence="3">
    <location>
        <begin position="101"/>
        <end position="270"/>
    </location>
</feature>
<organism evidence="5 6">
    <name type="scientific">Amycolatopsis xylanica</name>
    <dbReference type="NCBI Taxonomy" id="589385"/>
    <lineage>
        <taxon>Bacteria</taxon>
        <taxon>Bacillati</taxon>
        <taxon>Actinomycetota</taxon>
        <taxon>Actinomycetes</taxon>
        <taxon>Pseudonocardiales</taxon>
        <taxon>Pseudonocardiaceae</taxon>
        <taxon>Amycolatopsis</taxon>
    </lineage>
</organism>
<dbReference type="Proteomes" id="UP000199515">
    <property type="component" value="Unassembled WGS sequence"/>
</dbReference>
<gene>
    <name evidence="5" type="ORF">SAMN05421504_104707</name>
</gene>
<dbReference type="PANTHER" id="PTHR33392:SF6">
    <property type="entry name" value="POLYISOPRENYL-TEICHOIC ACID--PEPTIDOGLYCAN TEICHOIC ACID TRANSFERASE TAGU"/>
    <property type="match status" value="1"/>
</dbReference>
<evidence type="ECO:0000313" key="5">
    <source>
        <dbReference type="EMBL" id="SDY16026.1"/>
    </source>
</evidence>
<keyword evidence="6" id="KW-1185">Reference proteome</keyword>
<evidence type="ECO:0000259" key="4">
    <source>
        <dbReference type="Pfam" id="PF13399"/>
    </source>
</evidence>
<evidence type="ECO:0000259" key="3">
    <source>
        <dbReference type="Pfam" id="PF03816"/>
    </source>
</evidence>
<dbReference type="Gene3D" id="3.40.630.190">
    <property type="entry name" value="LCP protein"/>
    <property type="match status" value="1"/>
</dbReference>
<evidence type="ECO:0000256" key="1">
    <source>
        <dbReference type="ARBA" id="ARBA00006068"/>
    </source>
</evidence>
<dbReference type="InterPro" id="IPR004474">
    <property type="entry name" value="LytR_CpsA_psr"/>
</dbReference>
<evidence type="ECO:0000256" key="2">
    <source>
        <dbReference type="SAM" id="MobiDB-lite"/>
    </source>
</evidence>
<dbReference type="AlphaFoldDB" id="A0A1H3HKE9"/>
<dbReference type="EMBL" id="FNON01000004">
    <property type="protein sequence ID" value="SDY16026.1"/>
    <property type="molecule type" value="Genomic_DNA"/>
</dbReference>
<dbReference type="InterPro" id="IPR027381">
    <property type="entry name" value="LytR/CpsA/Psr_C"/>
</dbReference>
<evidence type="ECO:0000313" key="6">
    <source>
        <dbReference type="Proteomes" id="UP000199515"/>
    </source>
</evidence>
<comment type="similarity">
    <text evidence="1">Belongs to the LytR/CpsA/Psr (LCP) family.</text>
</comment>
<sequence>MQQKRAPRRLGGVRILGKAVVACVACAVFGATAYGYTALSSLDGVERVDVIDGAKPGEQPADGSLDILLVGRDARDDQFGNPLPAEVLRELRAGANGDDLTDTLMVLRIPNGKKDVRAFSIPRDSYVQLPGDLGKGKINSAFGLTKLAEAGRLRKAGVTDKAKIYKDSLTAGRRATRQVVEDLTGVKIDHYAEVNLLSFYEISKAVGGVDVCLKKATKDENSGADFPAGPQTISGSEALAFVRQRDGLPRTDLDRVRRQQVFLAALARSVLSQGTLANPGRLSDLIEAVKKSVVLDESWDLLDFVRQMNGISGGGIQFDTVPVVNVDYRYNPSKPTATAVQVDPVQIKAFAAGLIGAAPATPQVAVDVLNASPKDGLAARVSSVLTGKGFAQGRTDNVPARRTSLVRFPADLAAAGADIAKQLGGLTTQVSGDVPAGHVEVLLGQVYNGPGVSDGGGAAGGPPPISPDGDNCVD</sequence>
<dbReference type="STRING" id="589385.SAMN05421504_104707"/>
<dbReference type="Gene3D" id="3.30.70.2390">
    <property type="match status" value="1"/>
</dbReference>
<reference evidence="5 6" key="1">
    <citation type="submission" date="2016-10" db="EMBL/GenBank/DDBJ databases">
        <authorList>
            <person name="de Groot N.N."/>
        </authorList>
    </citation>
    <scope>NUCLEOTIDE SEQUENCE [LARGE SCALE GENOMIC DNA]</scope>
    <source>
        <strain evidence="5 6">CPCC 202699</strain>
    </source>
</reference>
<dbReference type="Pfam" id="PF13399">
    <property type="entry name" value="LytR_C"/>
    <property type="match status" value="1"/>
</dbReference>
<dbReference type="PANTHER" id="PTHR33392">
    <property type="entry name" value="POLYISOPRENYL-TEICHOIC ACID--PEPTIDOGLYCAN TEICHOIC ACID TRANSFERASE TAGU"/>
    <property type="match status" value="1"/>
</dbReference>